<evidence type="ECO:0000313" key="2">
    <source>
        <dbReference type="Proteomes" id="UP001165122"/>
    </source>
</evidence>
<dbReference type="Proteomes" id="UP001165122">
    <property type="component" value="Unassembled WGS sequence"/>
</dbReference>
<protein>
    <submittedName>
        <fullName evidence="1">Uncharacterized protein</fullName>
    </submittedName>
</protein>
<accession>A0A9W7CDR3</accession>
<dbReference type="EMBL" id="BRXW01000064">
    <property type="protein sequence ID" value="GMI03855.1"/>
    <property type="molecule type" value="Genomic_DNA"/>
</dbReference>
<evidence type="ECO:0000313" key="1">
    <source>
        <dbReference type="EMBL" id="GMI03855.1"/>
    </source>
</evidence>
<sequence length="96" mass="10861">MFTDDFRRLLRGYVDVAELFHTFGLVSKPWQRIAEEKIDGEFRSGVLAFHDGKNISYDAAGARKEKRKFVTRVIFLLSTPTALRESVPMPSAAAIV</sequence>
<proteinExistence type="predicted"/>
<keyword evidence="2" id="KW-1185">Reference proteome</keyword>
<dbReference type="AlphaFoldDB" id="A0A9W7CDR3"/>
<comment type="caution">
    <text evidence="1">The sequence shown here is derived from an EMBL/GenBank/DDBJ whole genome shotgun (WGS) entry which is preliminary data.</text>
</comment>
<dbReference type="OrthoDB" id="10549524at2759"/>
<name>A0A9W7CDR3_9STRA</name>
<reference evidence="2" key="1">
    <citation type="journal article" date="2023" name="Commun. Biol.">
        <title>Genome analysis of Parmales, the sister group of diatoms, reveals the evolutionary specialization of diatoms from phago-mixotrophs to photoautotrophs.</title>
        <authorList>
            <person name="Ban H."/>
            <person name="Sato S."/>
            <person name="Yoshikawa S."/>
            <person name="Yamada K."/>
            <person name="Nakamura Y."/>
            <person name="Ichinomiya M."/>
            <person name="Sato N."/>
            <person name="Blanc-Mathieu R."/>
            <person name="Endo H."/>
            <person name="Kuwata A."/>
            <person name="Ogata H."/>
        </authorList>
    </citation>
    <scope>NUCLEOTIDE SEQUENCE [LARGE SCALE GENOMIC DNA]</scope>
    <source>
        <strain evidence="2">NIES 3700</strain>
    </source>
</reference>
<gene>
    <name evidence="1" type="ORF">TrLO_g11403</name>
</gene>
<organism evidence="1 2">
    <name type="scientific">Triparma laevis f. longispina</name>
    <dbReference type="NCBI Taxonomy" id="1714387"/>
    <lineage>
        <taxon>Eukaryota</taxon>
        <taxon>Sar</taxon>
        <taxon>Stramenopiles</taxon>
        <taxon>Ochrophyta</taxon>
        <taxon>Bolidophyceae</taxon>
        <taxon>Parmales</taxon>
        <taxon>Triparmaceae</taxon>
        <taxon>Triparma</taxon>
    </lineage>
</organism>